<dbReference type="Proteomes" id="UP000297527">
    <property type="component" value="Unassembled WGS sequence"/>
</dbReference>
<keyword evidence="3" id="KW-1185">Reference proteome</keyword>
<gene>
    <name evidence="2" type="ORF">BCON_0008g01100</name>
</gene>
<feature type="region of interest" description="Disordered" evidence="1">
    <location>
        <begin position="281"/>
        <end position="300"/>
    </location>
</feature>
<evidence type="ECO:0000256" key="1">
    <source>
        <dbReference type="SAM" id="MobiDB-lite"/>
    </source>
</evidence>
<organism evidence="2 3">
    <name type="scientific">Botryotinia convoluta</name>
    <dbReference type="NCBI Taxonomy" id="54673"/>
    <lineage>
        <taxon>Eukaryota</taxon>
        <taxon>Fungi</taxon>
        <taxon>Dikarya</taxon>
        <taxon>Ascomycota</taxon>
        <taxon>Pezizomycotina</taxon>
        <taxon>Leotiomycetes</taxon>
        <taxon>Helotiales</taxon>
        <taxon>Sclerotiniaceae</taxon>
        <taxon>Botryotinia</taxon>
    </lineage>
</organism>
<protein>
    <submittedName>
        <fullName evidence="2">Uncharacterized protein</fullName>
    </submittedName>
</protein>
<comment type="caution">
    <text evidence="2">The sequence shown here is derived from an EMBL/GenBank/DDBJ whole genome shotgun (WGS) entry which is preliminary data.</text>
</comment>
<name>A0A4Z1IRZ2_9HELO</name>
<evidence type="ECO:0000313" key="2">
    <source>
        <dbReference type="EMBL" id="TGO64261.1"/>
    </source>
</evidence>
<reference evidence="2 3" key="1">
    <citation type="submission" date="2017-12" db="EMBL/GenBank/DDBJ databases">
        <title>Comparative genomics of Botrytis spp.</title>
        <authorList>
            <person name="Valero-Jimenez C.A."/>
            <person name="Tapia P."/>
            <person name="Veloso J."/>
            <person name="Silva-Moreno E."/>
            <person name="Staats M."/>
            <person name="Valdes J.H."/>
            <person name="Van Kan J.A.L."/>
        </authorList>
    </citation>
    <scope>NUCLEOTIDE SEQUENCE [LARGE SCALE GENOMIC DNA]</scope>
    <source>
        <strain evidence="2 3">MUCL11595</strain>
    </source>
</reference>
<dbReference type="EMBL" id="PQXN01000008">
    <property type="protein sequence ID" value="TGO64261.1"/>
    <property type="molecule type" value="Genomic_DNA"/>
</dbReference>
<evidence type="ECO:0000313" key="3">
    <source>
        <dbReference type="Proteomes" id="UP000297527"/>
    </source>
</evidence>
<sequence>MPSETDPSVDAGGLFTTTSTANETIYYVAYRYAFIRPDKSHDDIIRKHVPKKIAVVADELIFVGNFKYCFTGHDIAIRCRKLIFIPRDDQPVEIDVSGPGLLADESGHMGGKFELSFKVTDAPINRGKLCFKILANGGQGGNGGKGGRGGSGGNGAVFDYDRQADNTEMLKRKPEWYKKVYSGGNGGKGRKGGAGGTGGNGGFIKICNAGTPEKDRQVLDAIFDLQARKGVVGTPGNPGDGGGGGASSNKPDIIIFYLASSSITDTPSQVQECAAYWHPDNLNPQTGSAGSKGDENMALT</sequence>
<accession>A0A4Z1IRZ2</accession>
<proteinExistence type="predicted"/>
<dbReference type="OrthoDB" id="10612619at2759"/>
<dbReference type="AlphaFoldDB" id="A0A4Z1IRZ2"/>